<dbReference type="SUPFAM" id="SSF53756">
    <property type="entry name" value="UDP-Glycosyltransferase/glycogen phosphorylase"/>
    <property type="match status" value="1"/>
</dbReference>
<dbReference type="GO" id="GO:0016757">
    <property type="term" value="F:glycosyltransferase activity"/>
    <property type="evidence" value="ECO:0007669"/>
    <property type="project" value="InterPro"/>
</dbReference>
<gene>
    <name evidence="4" type="ordered locus">Mpe_A3474</name>
</gene>
<dbReference type="eggNOG" id="COG0438">
    <property type="taxonomic scope" value="Bacteria"/>
</dbReference>
<dbReference type="HOGENOM" id="CLU_009583_27_6_4"/>
<dbReference type="Gene3D" id="3.40.50.2000">
    <property type="entry name" value="Glycogen Phosphorylase B"/>
    <property type="match status" value="2"/>
</dbReference>
<evidence type="ECO:0000313" key="5">
    <source>
        <dbReference type="Proteomes" id="UP000000366"/>
    </source>
</evidence>
<dbReference type="InterPro" id="IPR023986">
    <property type="entry name" value="GlycosylTfrase_MSMEG0565"/>
</dbReference>
<keyword evidence="5" id="KW-1185">Reference proteome</keyword>
<protein>
    <submittedName>
        <fullName evidence="4">Glycosyl transferases group 1 protein</fullName>
    </submittedName>
</protein>
<dbReference type="KEGG" id="mpt:Mpe_A3474"/>
<dbReference type="PANTHER" id="PTHR46401:SF2">
    <property type="entry name" value="GLYCOSYLTRANSFERASE WBBK-RELATED"/>
    <property type="match status" value="1"/>
</dbReference>
<dbReference type="PANTHER" id="PTHR46401">
    <property type="entry name" value="GLYCOSYLTRANSFERASE WBBK-RELATED"/>
    <property type="match status" value="1"/>
</dbReference>
<keyword evidence="1 4" id="KW-0808">Transferase</keyword>
<sequence length="422" mass="45267">MSSRRLRIGLLTHSVHPRGGVIHTLELADALHEAGHEVTVMAPALPGQALFRTPRCAVELVPVAPAPADLASMVASRRDACIDHLAPRLERGVGWDVLHAQDGIGGNALATLQERGLIDGFVRTVHHLDRFDDARVMAWQERAFLRARQVLCVSQTWCDTLRREHGVAAALVHNGVDLQRYGRQAGAADARVRRRFGLRVGAAHDAPVYLAVGGIEERKNTVRVLQAFAALRARQPQAQLVIAGGASLLDHDRYAREFTEALAASGLRVGPGADVVITGTVADDEMPALFRAADVLVMASLREGFGLVVLEALACGTPVVVSRQAPFTEYLPADERHGEACWADPLNPLSIADAMARACEPERAQALARAVPEVCRRYSWTASAARHVALYRAMRALVGHGVPLAAAVPTEPAAMDAAPVVS</sequence>
<dbReference type="NCBIfam" id="TIGR04047">
    <property type="entry name" value="MSMEG_0565_glyc"/>
    <property type="match status" value="1"/>
</dbReference>
<dbReference type="CDD" id="cd03801">
    <property type="entry name" value="GT4_PimA-like"/>
    <property type="match status" value="1"/>
</dbReference>
<evidence type="ECO:0000259" key="2">
    <source>
        <dbReference type="Pfam" id="PF00534"/>
    </source>
</evidence>
<dbReference type="STRING" id="420662.Mpe_A3474"/>
<feature type="domain" description="Glycosyl transferase family 1" evidence="2">
    <location>
        <begin position="202"/>
        <end position="362"/>
    </location>
</feature>
<reference evidence="4 5" key="1">
    <citation type="journal article" date="2007" name="J. Bacteriol.">
        <title>Whole-genome analysis of the methyl tert-butyl ether-degrading beta-proteobacterium Methylibium petroleiphilum PM1.</title>
        <authorList>
            <person name="Kane S.R."/>
            <person name="Chakicherla A.Y."/>
            <person name="Chain P.S.G."/>
            <person name="Schmidt R."/>
            <person name="Shin M.W."/>
            <person name="Legler T.C."/>
            <person name="Scow K.M."/>
            <person name="Larimer F.W."/>
            <person name="Lucas S.M."/>
            <person name="Richardson P.M."/>
            <person name="Hristova K.R."/>
        </authorList>
    </citation>
    <scope>NUCLEOTIDE SEQUENCE [LARGE SCALE GENOMIC DNA]</scope>
    <source>
        <strain evidence="5">ATCC BAA-1232 / LMG 22953 / PM1</strain>
    </source>
</reference>
<evidence type="ECO:0000259" key="3">
    <source>
        <dbReference type="Pfam" id="PF13439"/>
    </source>
</evidence>
<dbReference type="InterPro" id="IPR001296">
    <property type="entry name" value="Glyco_trans_1"/>
</dbReference>
<dbReference type="RefSeq" id="WP_011831047.1">
    <property type="nucleotide sequence ID" value="NC_008825.1"/>
</dbReference>
<dbReference type="AlphaFoldDB" id="A2SLI8"/>
<name>A2SLI8_METPP</name>
<dbReference type="Proteomes" id="UP000000366">
    <property type="component" value="Chromosome"/>
</dbReference>
<evidence type="ECO:0000256" key="1">
    <source>
        <dbReference type="ARBA" id="ARBA00022679"/>
    </source>
</evidence>
<evidence type="ECO:0000313" key="4">
    <source>
        <dbReference type="EMBL" id="ABM96427.1"/>
    </source>
</evidence>
<dbReference type="GO" id="GO:0009103">
    <property type="term" value="P:lipopolysaccharide biosynthetic process"/>
    <property type="evidence" value="ECO:0007669"/>
    <property type="project" value="TreeGrafter"/>
</dbReference>
<organism evidence="4 5">
    <name type="scientific">Methylibium petroleiphilum (strain ATCC BAA-1232 / LMG 22953 / PM1)</name>
    <dbReference type="NCBI Taxonomy" id="420662"/>
    <lineage>
        <taxon>Bacteria</taxon>
        <taxon>Pseudomonadati</taxon>
        <taxon>Pseudomonadota</taxon>
        <taxon>Betaproteobacteria</taxon>
        <taxon>Burkholderiales</taxon>
        <taxon>Sphaerotilaceae</taxon>
        <taxon>Methylibium</taxon>
    </lineage>
</organism>
<dbReference type="Pfam" id="PF00534">
    <property type="entry name" value="Glycos_transf_1"/>
    <property type="match status" value="1"/>
</dbReference>
<proteinExistence type="predicted"/>
<dbReference type="CAZy" id="GT4">
    <property type="family name" value="Glycosyltransferase Family 4"/>
</dbReference>
<feature type="domain" description="Glycosyltransferase subfamily 4-like N-terminal" evidence="3">
    <location>
        <begin position="18"/>
        <end position="180"/>
    </location>
</feature>
<dbReference type="InterPro" id="IPR028098">
    <property type="entry name" value="Glyco_trans_4-like_N"/>
</dbReference>
<accession>A2SLI8</accession>
<dbReference type="EMBL" id="CP000555">
    <property type="protein sequence ID" value="ABM96427.1"/>
    <property type="molecule type" value="Genomic_DNA"/>
</dbReference>
<dbReference type="Pfam" id="PF13439">
    <property type="entry name" value="Glyco_transf_4"/>
    <property type="match status" value="1"/>
</dbReference>